<dbReference type="GO" id="GO:0009308">
    <property type="term" value="P:amine metabolic process"/>
    <property type="evidence" value="ECO:0007669"/>
    <property type="project" value="InterPro"/>
</dbReference>
<name>K1R5L2_MAGGI</name>
<dbReference type="InParanoid" id="K1R5L2"/>
<dbReference type="Pfam" id="PF02727">
    <property type="entry name" value="Cu_amine_oxidN2"/>
    <property type="match status" value="1"/>
</dbReference>
<organism evidence="3">
    <name type="scientific">Magallana gigas</name>
    <name type="common">Pacific oyster</name>
    <name type="synonym">Crassostrea gigas</name>
    <dbReference type="NCBI Taxonomy" id="29159"/>
    <lineage>
        <taxon>Eukaryota</taxon>
        <taxon>Metazoa</taxon>
        <taxon>Spiralia</taxon>
        <taxon>Lophotrochozoa</taxon>
        <taxon>Mollusca</taxon>
        <taxon>Bivalvia</taxon>
        <taxon>Autobranchia</taxon>
        <taxon>Pteriomorphia</taxon>
        <taxon>Ostreida</taxon>
        <taxon>Ostreoidea</taxon>
        <taxon>Ostreidae</taxon>
        <taxon>Magallana</taxon>
    </lineage>
</organism>
<evidence type="ECO:0000259" key="1">
    <source>
        <dbReference type="Pfam" id="PF02727"/>
    </source>
</evidence>
<dbReference type="GO" id="GO:0005507">
    <property type="term" value="F:copper ion binding"/>
    <property type="evidence" value="ECO:0007669"/>
    <property type="project" value="InterPro"/>
</dbReference>
<dbReference type="Pfam" id="PF02728">
    <property type="entry name" value="Cu_amine_oxidN3"/>
    <property type="match status" value="1"/>
</dbReference>
<feature type="domain" description="Copper amine oxidase N2-terminal" evidence="1">
    <location>
        <begin position="4"/>
        <end position="71"/>
    </location>
</feature>
<dbReference type="SUPFAM" id="SSF54416">
    <property type="entry name" value="Amine oxidase N-terminal region"/>
    <property type="match status" value="2"/>
</dbReference>
<dbReference type="HOGENOM" id="CLU_1391465_0_0_1"/>
<dbReference type="GO" id="GO:0048038">
    <property type="term" value="F:quinone binding"/>
    <property type="evidence" value="ECO:0007669"/>
    <property type="project" value="InterPro"/>
</dbReference>
<dbReference type="InterPro" id="IPR016182">
    <property type="entry name" value="Cu_amine_oxidase_N-reg"/>
</dbReference>
<gene>
    <name evidence="3" type="ORF">CGI_10027456</name>
</gene>
<evidence type="ECO:0000259" key="2">
    <source>
        <dbReference type="Pfam" id="PF02728"/>
    </source>
</evidence>
<proteinExistence type="predicted"/>
<dbReference type="InterPro" id="IPR015802">
    <property type="entry name" value="Cu_amine_oxidase_N3"/>
</dbReference>
<reference evidence="3" key="1">
    <citation type="journal article" date="2012" name="Nature">
        <title>The oyster genome reveals stress adaptation and complexity of shell formation.</title>
        <authorList>
            <person name="Zhang G."/>
            <person name="Fang X."/>
            <person name="Guo X."/>
            <person name="Li L."/>
            <person name="Luo R."/>
            <person name="Xu F."/>
            <person name="Yang P."/>
            <person name="Zhang L."/>
            <person name="Wang X."/>
            <person name="Qi H."/>
            <person name="Xiong Z."/>
            <person name="Que H."/>
            <person name="Xie Y."/>
            <person name="Holland P.W."/>
            <person name="Paps J."/>
            <person name="Zhu Y."/>
            <person name="Wu F."/>
            <person name="Chen Y."/>
            <person name="Wang J."/>
            <person name="Peng C."/>
            <person name="Meng J."/>
            <person name="Yang L."/>
            <person name="Liu J."/>
            <person name="Wen B."/>
            <person name="Zhang N."/>
            <person name="Huang Z."/>
            <person name="Zhu Q."/>
            <person name="Feng Y."/>
            <person name="Mount A."/>
            <person name="Hedgecock D."/>
            <person name="Xu Z."/>
            <person name="Liu Y."/>
            <person name="Domazet-Loso T."/>
            <person name="Du Y."/>
            <person name="Sun X."/>
            <person name="Zhang S."/>
            <person name="Liu B."/>
            <person name="Cheng P."/>
            <person name="Jiang X."/>
            <person name="Li J."/>
            <person name="Fan D."/>
            <person name="Wang W."/>
            <person name="Fu W."/>
            <person name="Wang T."/>
            <person name="Wang B."/>
            <person name="Zhang J."/>
            <person name="Peng Z."/>
            <person name="Li Y."/>
            <person name="Li N."/>
            <person name="Wang J."/>
            <person name="Chen M."/>
            <person name="He Y."/>
            <person name="Tan F."/>
            <person name="Song X."/>
            <person name="Zheng Q."/>
            <person name="Huang R."/>
            <person name="Yang H."/>
            <person name="Du X."/>
            <person name="Chen L."/>
            <person name="Yang M."/>
            <person name="Gaffney P.M."/>
            <person name="Wang S."/>
            <person name="Luo L."/>
            <person name="She Z."/>
            <person name="Ming Y."/>
            <person name="Huang W."/>
            <person name="Zhang S."/>
            <person name="Huang B."/>
            <person name="Zhang Y."/>
            <person name="Qu T."/>
            <person name="Ni P."/>
            <person name="Miao G."/>
            <person name="Wang J."/>
            <person name="Wang Q."/>
            <person name="Steinberg C.E."/>
            <person name="Wang H."/>
            <person name="Li N."/>
            <person name="Qian L."/>
            <person name="Zhang G."/>
            <person name="Li Y."/>
            <person name="Yang H."/>
            <person name="Liu X."/>
            <person name="Wang J."/>
            <person name="Yin Y."/>
            <person name="Wang J."/>
        </authorList>
    </citation>
    <scope>NUCLEOTIDE SEQUENCE [LARGE SCALE GENOMIC DNA]</scope>
    <source>
        <strain evidence="3">05x7-T-G4-1.051#20</strain>
    </source>
</reference>
<dbReference type="EMBL" id="JH817548">
    <property type="protein sequence ID" value="EKC29241.1"/>
    <property type="molecule type" value="Genomic_DNA"/>
</dbReference>
<dbReference type="AlphaFoldDB" id="K1R5L2"/>
<evidence type="ECO:0000313" key="3">
    <source>
        <dbReference type="EMBL" id="EKC29241.1"/>
    </source>
</evidence>
<sequence length="196" mass="22852">MNLKHPKEAQIDQSFIHAIEVHTPRKSEVIDFWDNNGPKPKREAKVFIMHGDQNPPFIGEYIVGPLPNITYAEIINTTARTTKVPYIYRPFSSFEFMAIYRYVIGRVAKEAHQVLVESYNATPFNCGNQCLRFSMTPISSGYLPEGTRKSWFWFAHNVEFYTLHPLDFQFLVDMTSSDPKEWRILDEKKGHLVHLK</sequence>
<dbReference type="PRINTS" id="PR00766">
    <property type="entry name" value="CUDAOXIDASE"/>
</dbReference>
<accession>K1R5L2</accession>
<dbReference type="GO" id="GO:0008131">
    <property type="term" value="F:primary methylamine oxidase activity"/>
    <property type="evidence" value="ECO:0007669"/>
    <property type="project" value="InterPro"/>
</dbReference>
<protein>
    <submittedName>
        <fullName evidence="3">Amiloride-sensitive amine oxidase [copper-containing]</fullName>
    </submittedName>
</protein>
<dbReference type="Gene3D" id="3.10.450.40">
    <property type="match status" value="2"/>
</dbReference>
<dbReference type="InterPro" id="IPR015800">
    <property type="entry name" value="Cu_amine_oxidase_N2"/>
</dbReference>
<feature type="domain" description="Copper amine oxidase N3-terminal" evidence="2">
    <location>
        <begin position="123"/>
        <end position="184"/>
    </location>
</feature>